<evidence type="ECO:0000313" key="3">
    <source>
        <dbReference type="Proteomes" id="UP001170379"/>
    </source>
</evidence>
<evidence type="ECO:0000256" key="1">
    <source>
        <dbReference type="SAM" id="Phobius"/>
    </source>
</evidence>
<reference evidence="2" key="1">
    <citation type="submission" date="2018-03" db="EMBL/GenBank/DDBJ databases">
        <authorList>
            <person name="Nunes O.C."/>
            <person name="Lopes A.R."/>
            <person name="Froufe H."/>
            <person name="Munoz-Merida A."/>
            <person name="Barroso C."/>
            <person name="Egas C."/>
        </authorList>
    </citation>
    <scope>NUCLEOTIDE SEQUENCE</scope>
    <source>
        <strain evidence="2">ON4</strain>
    </source>
</reference>
<organism evidence="2 3">
    <name type="scientific">Gulosibacter molinativorax</name>
    <dbReference type="NCBI Taxonomy" id="256821"/>
    <lineage>
        <taxon>Bacteria</taxon>
        <taxon>Bacillati</taxon>
        <taxon>Actinomycetota</taxon>
        <taxon>Actinomycetes</taxon>
        <taxon>Micrococcales</taxon>
        <taxon>Microbacteriaceae</taxon>
        <taxon>Gulosibacter</taxon>
    </lineage>
</organism>
<keyword evidence="1" id="KW-0472">Membrane</keyword>
<comment type="caution">
    <text evidence="2">The sequence shown here is derived from an EMBL/GenBank/DDBJ whole genome shotgun (WGS) entry which is preliminary data.</text>
</comment>
<keyword evidence="3" id="KW-1185">Reference proteome</keyword>
<dbReference type="EMBL" id="PXVD01000008">
    <property type="protein sequence ID" value="MDJ1370967.1"/>
    <property type="molecule type" value="Genomic_DNA"/>
</dbReference>
<dbReference type="RefSeq" id="WP_026936388.1">
    <property type="nucleotide sequence ID" value="NZ_CP028426.1"/>
</dbReference>
<evidence type="ECO:0000313" key="2">
    <source>
        <dbReference type="EMBL" id="MDJ1370967.1"/>
    </source>
</evidence>
<reference evidence="2" key="2">
    <citation type="journal article" date="2022" name="Sci. Rep.">
        <title>In silico prediction of the enzymes involved in the degradation of the herbicide molinate by Gulosibacter molinativorax ON4T.</title>
        <authorList>
            <person name="Lopes A.R."/>
            <person name="Bunin E."/>
            <person name="Viana A.T."/>
            <person name="Froufe H."/>
            <person name="Munoz-Merida A."/>
            <person name="Pinho D."/>
            <person name="Figueiredo J."/>
            <person name="Barroso C."/>
            <person name="Vaz-Moreira I."/>
            <person name="Bellanger X."/>
            <person name="Egas C."/>
            <person name="Nunes O.C."/>
        </authorList>
    </citation>
    <scope>NUCLEOTIDE SEQUENCE</scope>
    <source>
        <strain evidence="2">ON4</strain>
    </source>
</reference>
<sequence length="62" mass="6450">MRRFVRRGIVRQGIGRRGIGRRGIGIATAVLLTVGIASPGGVVTSASWQDSEWAGGTVGTLD</sequence>
<gene>
    <name evidence="2" type="ORF">C7K25_06240</name>
</gene>
<dbReference type="Proteomes" id="UP001170379">
    <property type="component" value="Unassembled WGS sequence"/>
</dbReference>
<feature type="transmembrane region" description="Helical" evidence="1">
    <location>
        <begin position="21"/>
        <end position="43"/>
    </location>
</feature>
<accession>A0ABT7C6Y8</accession>
<name>A0ABT7C6Y8_9MICO</name>
<protein>
    <submittedName>
        <fullName evidence="2">Uncharacterized protein</fullName>
    </submittedName>
</protein>
<keyword evidence="1" id="KW-0812">Transmembrane</keyword>
<proteinExistence type="predicted"/>
<keyword evidence="1" id="KW-1133">Transmembrane helix</keyword>